<sequence>MDERLATRTYQLRSQFCSVQNDAHVSGNVSTVLKRDRRRRGARARPTLVASCTQLAEWRPTSSAEGRPGASCTRGAQHQKLWFCTFVFS</sequence>
<dbReference type="AlphaFoldDB" id="A0A0L9VPH1"/>
<dbReference type="Proteomes" id="UP000053144">
    <property type="component" value="Chromosome 10"/>
</dbReference>
<accession>A0A0L9VPH1</accession>
<proteinExistence type="predicted"/>
<dbReference type="Gramene" id="KOM56644">
    <property type="protein sequence ID" value="KOM56644"/>
    <property type="gene ID" value="LR48_Vigan10g253600"/>
</dbReference>
<evidence type="ECO:0000313" key="1">
    <source>
        <dbReference type="EMBL" id="KOM56644.1"/>
    </source>
</evidence>
<dbReference type="EMBL" id="CM003380">
    <property type="protein sequence ID" value="KOM56644.1"/>
    <property type="molecule type" value="Genomic_DNA"/>
</dbReference>
<organism evidence="1 2">
    <name type="scientific">Phaseolus angularis</name>
    <name type="common">Azuki bean</name>
    <name type="synonym">Vigna angularis</name>
    <dbReference type="NCBI Taxonomy" id="3914"/>
    <lineage>
        <taxon>Eukaryota</taxon>
        <taxon>Viridiplantae</taxon>
        <taxon>Streptophyta</taxon>
        <taxon>Embryophyta</taxon>
        <taxon>Tracheophyta</taxon>
        <taxon>Spermatophyta</taxon>
        <taxon>Magnoliopsida</taxon>
        <taxon>eudicotyledons</taxon>
        <taxon>Gunneridae</taxon>
        <taxon>Pentapetalae</taxon>
        <taxon>rosids</taxon>
        <taxon>fabids</taxon>
        <taxon>Fabales</taxon>
        <taxon>Fabaceae</taxon>
        <taxon>Papilionoideae</taxon>
        <taxon>50 kb inversion clade</taxon>
        <taxon>NPAAA clade</taxon>
        <taxon>indigoferoid/millettioid clade</taxon>
        <taxon>Phaseoleae</taxon>
        <taxon>Vigna</taxon>
    </lineage>
</organism>
<reference evidence="2" key="1">
    <citation type="journal article" date="2015" name="Proc. Natl. Acad. Sci. U.S.A.">
        <title>Genome sequencing of adzuki bean (Vigna angularis) provides insight into high starch and low fat accumulation and domestication.</title>
        <authorList>
            <person name="Yang K."/>
            <person name="Tian Z."/>
            <person name="Chen C."/>
            <person name="Luo L."/>
            <person name="Zhao B."/>
            <person name="Wang Z."/>
            <person name="Yu L."/>
            <person name="Li Y."/>
            <person name="Sun Y."/>
            <person name="Li W."/>
            <person name="Chen Y."/>
            <person name="Li Y."/>
            <person name="Zhang Y."/>
            <person name="Ai D."/>
            <person name="Zhao J."/>
            <person name="Shang C."/>
            <person name="Ma Y."/>
            <person name="Wu B."/>
            <person name="Wang M."/>
            <person name="Gao L."/>
            <person name="Sun D."/>
            <person name="Zhang P."/>
            <person name="Guo F."/>
            <person name="Wang W."/>
            <person name="Li Y."/>
            <person name="Wang J."/>
            <person name="Varshney R.K."/>
            <person name="Wang J."/>
            <person name="Ling H.Q."/>
            <person name="Wan P."/>
        </authorList>
    </citation>
    <scope>NUCLEOTIDE SEQUENCE</scope>
    <source>
        <strain evidence="2">cv. Jingnong 6</strain>
    </source>
</reference>
<gene>
    <name evidence="1" type="ORF">LR48_Vigan10g253600</name>
</gene>
<protein>
    <submittedName>
        <fullName evidence="1">Uncharacterized protein</fullName>
    </submittedName>
</protein>
<evidence type="ECO:0000313" key="2">
    <source>
        <dbReference type="Proteomes" id="UP000053144"/>
    </source>
</evidence>
<name>A0A0L9VPH1_PHAAN</name>